<evidence type="ECO:0000256" key="10">
    <source>
        <dbReference type="ARBA" id="ARBA00048975"/>
    </source>
</evidence>
<dbReference type="RefSeq" id="WP_076446957.1">
    <property type="nucleotide sequence ID" value="NZ_FTOQ01000003.1"/>
</dbReference>
<keyword evidence="6" id="KW-0441">Lipid A biosynthesis</keyword>
<dbReference type="STRING" id="633194.SAMN05421759_103284"/>
<keyword evidence="5" id="KW-0444">Lipid biosynthesis</keyword>
<proteinExistence type="inferred from homology"/>
<accession>A0A1N7LYM4</accession>
<dbReference type="AlphaFoldDB" id="A0A1N7LYM4"/>
<comment type="catalytic activity">
    <reaction evidence="10">
        <text>a lipid X + a UDP-2-N,3-O-bis[(3R)-3-hydroxyacyl]-alpha-D-glucosamine = a lipid A disaccharide + UDP + H(+)</text>
        <dbReference type="Rhea" id="RHEA:67828"/>
        <dbReference type="ChEBI" id="CHEBI:15378"/>
        <dbReference type="ChEBI" id="CHEBI:58223"/>
        <dbReference type="ChEBI" id="CHEBI:137748"/>
        <dbReference type="ChEBI" id="CHEBI:176338"/>
        <dbReference type="ChEBI" id="CHEBI:176343"/>
        <dbReference type="EC" id="2.4.1.182"/>
    </reaction>
</comment>
<comment type="function">
    <text evidence="1">Condensation of UDP-2,3-diacylglucosamine and 2,3-diacylglucosamine-1-phosphate to form lipid A disaccharide, a precursor of lipid A, a phosphorylated glycolipid that anchors the lipopolysaccharide to the outer membrane of the cell.</text>
</comment>
<dbReference type="OrthoDB" id="9801642at2"/>
<evidence type="ECO:0000256" key="1">
    <source>
        <dbReference type="ARBA" id="ARBA00002056"/>
    </source>
</evidence>
<comment type="similarity">
    <text evidence="2">Belongs to the LpxB family.</text>
</comment>
<protein>
    <recommendedName>
        <fullName evidence="4 11">Lipid-A-disaccharide synthase</fullName>
        <ecNumber evidence="3 11">2.4.1.182</ecNumber>
    </recommendedName>
</protein>
<evidence type="ECO:0000256" key="2">
    <source>
        <dbReference type="ARBA" id="ARBA00007868"/>
    </source>
</evidence>
<evidence type="ECO:0000256" key="6">
    <source>
        <dbReference type="ARBA" id="ARBA00022556"/>
    </source>
</evidence>
<evidence type="ECO:0000313" key="13">
    <source>
        <dbReference type="Proteomes" id="UP000186684"/>
    </source>
</evidence>
<gene>
    <name evidence="12" type="ORF">SAMN05421759_103284</name>
</gene>
<dbReference type="InterPro" id="IPR003835">
    <property type="entry name" value="Glyco_trans_19"/>
</dbReference>
<dbReference type="PANTHER" id="PTHR30372:SF4">
    <property type="entry name" value="LIPID-A-DISACCHARIDE SYNTHASE, MITOCHONDRIAL-RELATED"/>
    <property type="match status" value="1"/>
</dbReference>
<dbReference type="NCBIfam" id="TIGR00215">
    <property type="entry name" value="lpxB"/>
    <property type="match status" value="1"/>
</dbReference>
<reference evidence="13" key="1">
    <citation type="submission" date="2017-01" db="EMBL/GenBank/DDBJ databases">
        <authorList>
            <person name="Varghese N."/>
            <person name="Submissions S."/>
        </authorList>
    </citation>
    <scope>NUCLEOTIDE SEQUENCE [LARGE SCALE GENOMIC DNA]</scope>
    <source>
        <strain evidence="13">DSM 29430</strain>
    </source>
</reference>
<sequence>MRVFVIAGEPSGDRLGAALMRGLRRTALETVTFEGIGGERMIEEGLDSLFPMDEISIMGILEILREYRSLKARIRETARAVIAARPDVLVTIDLPEFCLRVAELVKAESEIRVVHYVAPTVWAWRPKRAQKMAAHVDQVLALLPFEPPYMEAAGMRCDFVGHPVVTDPQASHAEMAAFRLTHGLGEAPLCLVLPGSRRSEVARLAPVFGEAVARLHAARPDLRFVVPAAQSVAGAVQEAVQDWPGAPIVLDPRDPERLDMVTAKRAAFGAADVALAASGTVSLELAAAATPMVIAYDMNWLSRQIIGRMLRTDTVTLVSLVSETRVVPEFIGKACKPGPIAEAVLNVLDAPEAQSRAMTETMDRLGLGGPPPGERAARAVLDGLGMAHR</sequence>
<dbReference type="GO" id="GO:0009245">
    <property type="term" value="P:lipid A biosynthetic process"/>
    <property type="evidence" value="ECO:0007669"/>
    <property type="project" value="UniProtKB-UniRule"/>
</dbReference>
<evidence type="ECO:0000256" key="7">
    <source>
        <dbReference type="ARBA" id="ARBA00022676"/>
    </source>
</evidence>
<keyword evidence="13" id="KW-1185">Reference proteome</keyword>
<keyword evidence="9" id="KW-0443">Lipid metabolism</keyword>
<dbReference type="Proteomes" id="UP000186684">
    <property type="component" value="Unassembled WGS sequence"/>
</dbReference>
<dbReference type="PANTHER" id="PTHR30372">
    <property type="entry name" value="LIPID-A-DISACCHARIDE SYNTHASE"/>
    <property type="match status" value="1"/>
</dbReference>
<evidence type="ECO:0000256" key="3">
    <source>
        <dbReference type="ARBA" id="ARBA00012687"/>
    </source>
</evidence>
<evidence type="ECO:0000256" key="8">
    <source>
        <dbReference type="ARBA" id="ARBA00022679"/>
    </source>
</evidence>
<dbReference type="GO" id="GO:0008915">
    <property type="term" value="F:lipid-A-disaccharide synthase activity"/>
    <property type="evidence" value="ECO:0007669"/>
    <property type="project" value="UniProtKB-UniRule"/>
</dbReference>
<evidence type="ECO:0000313" key="12">
    <source>
        <dbReference type="EMBL" id="SIS78950.1"/>
    </source>
</evidence>
<dbReference type="GO" id="GO:0005543">
    <property type="term" value="F:phospholipid binding"/>
    <property type="evidence" value="ECO:0007669"/>
    <property type="project" value="TreeGrafter"/>
</dbReference>
<dbReference type="GO" id="GO:0016020">
    <property type="term" value="C:membrane"/>
    <property type="evidence" value="ECO:0007669"/>
    <property type="project" value="GOC"/>
</dbReference>
<keyword evidence="7" id="KW-0328">Glycosyltransferase</keyword>
<name>A0A1N7LYM4_9RHOB</name>
<evidence type="ECO:0000256" key="4">
    <source>
        <dbReference type="ARBA" id="ARBA00020902"/>
    </source>
</evidence>
<dbReference type="Pfam" id="PF02684">
    <property type="entry name" value="LpxB"/>
    <property type="match status" value="1"/>
</dbReference>
<dbReference type="SUPFAM" id="SSF53756">
    <property type="entry name" value="UDP-Glycosyltransferase/glycogen phosphorylase"/>
    <property type="match status" value="1"/>
</dbReference>
<dbReference type="EMBL" id="FTOQ01000003">
    <property type="protein sequence ID" value="SIS78950.1"/>
    <property type="molecule type" value="Genomic_DNA"/>
</dbReference>
<evidence type="ECO:0000256" key="9">
    <source>
        <dbReference type="ARBA" id="ARBA00023098"/>
    </source>
</evidence>
<dbReference type="EC" id="2.4.1.182" evidence="3 11"/>
<organism evidence="12 13">
    <name type="scientific">Roseivivax lentus</name>
    <dbReference type="NCBI Taxonomy" id="633194"/>
    <lineage>
        <taxon>Bacteria</taxon>
        <taxon>Pseudomonadati</taxon>
        <taxon>Pseudomonadota</taxon>
        <taxon>Alphaproteobacteria</taxon>
        <taxon>Rhodobacterales</taxon>
        <taxon>Roseobacteraceae</taxon>
        <taxon>Roseivivax</taxon>
    </lineage>
</organism>
<evidence type="ECO:0000256" key="11">
    <source>
        <dbReference type="NCBIfam" id="TIGR00215"/>
    </source>
</evidence>
<evidence type="ECO:0000256" key="5">
    <source>
        <dbReference type="ARBA" id="ARBA00022516"/>
    </source>
</evidence>
<keyword evidence="8" id="KW-0808">Transferase</keyword>